<name>A0A7M2YXT9_9ACTN</name>
<evidence type="ECO:0000256" key="7">
    <source>
        <dbReference type="ARBA" id="ARBA00022679"/>
    </source>
</evidence>
<reference evidence="17" key="2">
    <citation type="journal article" date="2019" name="MicrobiologyOpen">
        <title>High-quality draft genome sequence of Gaiella occulta isolated from a 150 meter deep mineral water borehole and comparison with the genome sequences of other deep-branching lineages of the phylum Actinobacteria.</title>
        <authorList>
            <person name="Severino R."/>
            <person name="Froufe H.J.C."/>
            <person name="Barroso C."/>
            <person name="Albuquerque L."/>
            <person name="Lobo-da-Cunha A."/>
            <person name="da Costa M.S."/>
            <person name="Egas C."/>
        </authorList>
    </citation>
    <scope>NUCLEOTIDE SEQUENCE [LARGE SCALE GENOMIC DNA]</scope>
    <source>
        <strain evidence="17">F2-233</strain>
    </source>
</reference>
<keyword evidence="17" id="KW-1185">Reference proteome</keyword>
<evidence type="ECO:0000256" key="2">
    <source>
        <dbReference type="ARBA" id="ARBA00002988"/>
    </source>
</evidence>
<evidence type="ECO:0000256" key="10">
    <source>
        <dbReference type="ARBA" id="ARBA00022777"/>
    </source>
</evidence>
<keyword evidence="9" id="KW-0547">Nucleotide-binding</keyword>
<dbReference type="GO" id="GO:0006094">
    <property type="term" value="P:gluconeogenesis"/>
    <property type="evidence" value="ECO:0007669"/>
    <property type="project" value="UniProtKB-UniPathway"/>
</dbReference>
<dbReference type="GO" id="GO:0008986">
    <property type="term" value="F:pyruvate, water dikinase activity"/>
    <property type="evidence" value="ECO:0007669"/>
    <property type="project" value="UniProtKB-EC"/>
</dbReference>
<organism evidence="16 17">
    <name type="scientific">Gaiella occulta</name>
    <dbReference type="NCBI Taxonomy" id="1002870"/>
    <lineage>
        <taxon>Bacteria</taxon>
        <taxon>Bacillati</taxon>
        <taxon>Actinomycetota</taxon>
        <taxon>Thermoleophilia</taxon>
        <taxon>Gaiellales</taxon>
        <taxon>Gaiellaceae</taxon>
        <taxon>Gaiella</taxon>
    </lineage>
</organism>
<dbReference type="RefSeq" id="WP_181813550.1">
    <property type="nucleotide sequence ID" value="NZ_QQZY01000004.1"/>
</dbReference>
<comment type="catalytic activity">
    <reaction evidence="14">
        <text>pyruvate + ATP + H2O = phosphoenolpyruvate + AMP + phosphate + 2 H(+)</text>
        <dbReference type="Rhea" id="RHEA:11364"/>
        <dbReference type="ChEBI" id="CHEBI:15361"/>
        <dbReference type="ChEBI" id="CHEBI:15377"/>
        <dbReference type="ChEBI" id="CHEBI:15378"/>
        <dbReference type="ChEBI" id="CHEBI:30616"/>
        <dbReference type="ChEBI" id="CHEBI:43474"/>
        <dbReference type="ChEBI" id="CHEBI:58702"/>
        <dbReference type="ChEBI" id="CHEBI:456215"/>
        <dbReference type="EC" id="2.7.9.2"/>
    </reaction>
</comment>
<dbReference type="PANTHER" id="PTHR43030:SF1">
    <property type="entry name" value="PHOSPHOENOLPYRUVATE SYNTHASE"/>
    <property type="match status" value="1"/>
</dbReference>
<protein>
    <recommendedName>
        <fullName evidence="6">Phosphoenolpyruvate synthase</fullName>
        <ecNumber evidence="5">2.7.9.2</ecNumber>
    </recommendedName>
    <alternativeName>
        <fullName evidence="13">Pyruvate, water dikinase</fullName>
    </alternativeName>
</protein>
<reference evidence="16 17" key="1">
    <citation type="submission" date="2018-07" db="EMBL/GenBank/DDBJ databases">
        <title>High-quality-draft genome sequence of Gaiella occulta.</title>
        <authorList>
            <person name="Severino R."/>
            <person name="Froufe H.J.C."/>
            <person name="Rainey F.A."/>
            <person name="Barroso C."/>
            <person name="Albuquerque L."/>
            <person name="Lobo-Da-Cunha A."/>
            <person name="Da Costa M.S."/>
            <person name="Egas C."/>
        </authorList>
    </citation>
    <scope>NUCLEOTIDE SEQUENCE [LARGE SCALE GENOMIC DNA]</scope>
    <source>
        <strain evidence="16 17">F2-233</strain>
    </source>
</reference>
<accession>A0A7M2YXT9</accession>
<evidence type="ECO:0000256" key="12">
    <source>
        <dbReference type="ARBA" id="ARBA00022842"/>
    </source>
</evidence>
<comment type="caution">
    <text evidence="16">The sequence shown here is derived from an EMBL/GenBank/DDBJ whole genome shotgun (WGS) entry which is preliminary data.</text>
</comment>
<evidence type="ECO:0000256" key="14">
    <source>
        <dbReference type="ARBA" id="ARBA00047700"/>
    </source>
</evidence>
<dbReference type="SUPFAM" id="SSF56059">
    <property type="entry name" value="Glutathione synthetase ATP-binding domain-like"/>
    <property type="match status" value="1"/>
</dbReference>
<dbReference type="InterPro" id="IPR006319">
    <property type="entry name" value="PEP_synth"/>
</dbReference>
<evidence type="ECO:0000256" key="9">
    <source>
        <dbReference type="ARBA" id="ARBA00022741"/>
    </source>
</evidence>
<sequence length="351" mass="37814">MTPIAWLDHLDATDEVDVGGKLAKLGDLRRAGVETPPGFAVRAQAFAEFARESGVGTAIESFLAGVDDPDDLDAIERAAQAIRSAIEAAAMPAPLAHAITEAYEALSDRCRDLNVPTAVRSSALAEDRADASYAGQYDTFLGVTGAESVLTAVMRCWASLFNGRALAYRLRAGDDPRDSAIAVGVLELVPARCSGVAFSMHPVTGKRDRIVIEGSWGWGEAVVKGLVVPDHLEVDKAGGRTLRYDVARKDVVSLFDYAQGMVVEAPMPERLRERPILDDEQLGAVVDAVLSVERHFGFPVDVEWVISRHRRPGEPVTVVQARPETVNLGVPPTPTWDTAVMLRHAFGGEPR</sequence>
<evidence type="ECO:0000256" key="6">
    <source>
        <dbReference type="ARBA" id="ARBA00021623"/>
    </source>
</evidence>
<dbReference type="PANTHER" id="PTHR43030">
    <property type="entry name" value="PHOSPHOENOLPYRUVATE SYNTHASE"/>
    <property type="match status" value="1"/>
</dbReference>
<dbReference type="EC" id="2.7.9.2" evidence="5"/>
<dbReference type="UniPathway" id="UPA00138"/>
<comment type="function">
    <text evidence="2">Catalyzes the phosphorylation of pyruvate to phosphoenolpyruvate.</text>
</comment>
<evidence type="ECO:0000256" key="8">
    <source>
        <dbReference type="ARBA" id="ARBA00022723"/>
    </source>
</evidence>
<keyword evidence="16" id="KW-0670">Pyruvate</keyword>
<comment type="pathway">
    <text evidence="3">Carbohydrate biosynthesis; gluconeogenesis.</text>
</comment>
<dbReference type="Pfam" id="PF01326">
    <property type="entry name" value="PPDK_N"/>
    <property type="match status" value="1"/>
</dbReference>
<comment type="cofactor">
    <cofactor evidence="1">
        <name>Mg(2+)</name>
        <dbReference type="ChEBI" id="CHEBI:18420"/>
    </cofactor>
</comment>
<keyword evidence="11" id="KW-0067">ATP-binding</keyword>
<dbReference type="EMBL" id="QQZY01000004">
    <property type="protein sequence ID" value="RDI74389.1"/>
    <property type="molecule type" value="Genomic_DNA"/>
</dbReference>
<proteinExistence type="inferred from homology"/>
<dbReference type="Gene3D" id="3.30.470.20">
    <property type="entry name" value="ATP-grasp fold, B domain"/>
    <property type="match status" value="1"/>
</dbReference>
<keyword evidence="10 16" id="KW-0418">Kinase</keyword>
<evidence type="ECO:0000256" key="5">
    <source>
        <dbReference type="ARBA" id="ARBA00011996"/>
    </source>
</evidence>
<dbReference type="Proteomes" id="UP000254134">
    <property type="component" value="Unassembled WGS sequence"/>
</dbReference>
<dbReference type="Gene3D" id="3.30.1490.20">
    <property type="entry name" value="ATP-grasp fold, A domain"/>
    <property type="match status" value="1"/>
</dbReference>
<dbReference type="AlphaFoldDB" id="A0A7M2YXT9"/>
<evidence type="ECO:0000256" key="11">
    <source>
        <dbReference type="ARBA" id="ARBA00022840"/>
    </source>
</evidence>
<dbReference type="GO" id="GO:0046872">
    <property type="term" value="F:metal ion binding"/>
    <property type="evidence" value="ECO:0007669"/>
    <property type="project" value="UniProtKB-KW"/>
</dbReference>
<evidence type="ECO:0000313" key="16">
    <source>
        <dbReference type="EMBL" id="RDI74389.1"/>
    </source>
</evidence>
<feature type="domain" description="Pyruvate phosphate dikinase AMP/ATP-binding" evidence="15">
    <location>
        <begin position="18"/>
        <end position="326"/>
    </location>
</feature>
<dbReference type="InterPro" id="IPR002192">
    <property type="entry name" value="PPDK_AMP/ATP-bd"/>
</dbReference>
<keyword evidence="8" id="KW-0479">Metal-binding</keyword>
<evidence type="ECO:0000256" key="1">
    <source>
        <dbReference type="ARBA" id="ARBA00001946"/>
    </source>
</evidence>
<keyword evidence="12" id="KW-0460">Magnesium</keyword>
<keyword evidence="7" id="KW-0808">Transferase</keyword>
<dbReference type="InterPro" id="IPR013815">
    <property type="entry name" value="ATP_grasp_subdomain_1"/>
</dbReference>
<evidence type="ECO:0000256" key="13">
    <source>
        <dbReference type="ARBA" id="ARBA00033470"/>
    </source>
</evidence>
<gene>
    <name evidence="16" type="ORF">Gocc_1965</name>
</gene>
<evidence type="ECO:0000313" key="17">
    <source>
        <dbReference type="Proteomes" id="UP000254134"/>
    </source>
</evidence>
<evidence type="ECO:0000256" key="4">
    <source>
        <dbReference type="ARBA" id="ARBA00007837"/>
    </source>
</evidence>
<evidence type="ECO:0000259" key="15">
    <source>
        <dbReference type="Pfam" id="PF01326"/>
    </source>
</evidence>
<dbReference type="GO" id="GO:0005524">
    <property type="term" value="F:ATP binding"/>
    <property type="evidence" value="ECO:0007669"/>
    <property type="project" value="UniProtKB-KW"/>
</dbReference>
<comment type="similarity">
    <text evidence="4">Belongs to the PEP-utilizing enzyme family.</text>
</comment>
<evidence type="ECO:0000256" key="3">
    <source>
        <dbReference type="ARBA" id="ARBA00004742"/>
    </source>
</evidence>